<dbReference type="SUPFAM" id="SSF103473">
    <property type="entry name" value="MFS general substrate transporter"/>
    <property type="match status" value="1"/>
</dbReference>
<dbReference type="GO" id="GO:0016020">
    <property type="term" value="C:membrane"/>
    <property type="evidence" value="ECO:0007669"/>
    <property type="project" value="UniProtKB-SubCell"/>
</dbReference>
<sequence length="499" mass="54206">MAPSISRTASPTDISPTPNEEKETVADKQDRLPYPKDLEQSLAAANDPTHIDEKVTYPEGGRDGWLVVLGAFCGLTASLGIYNTSGVFSAVIAETILPEESPSTLGWLFSVYAFVNWICGVQVGPTFDAMGPRALLIGGTVCTLVGVFTLSICTGKISLFWECFVQYTDRDTEYYQIMLSFSILTGIGSSLLLTPSMACVAHWFMERRGLASGIAFIGGGFGGVLFPLMIQSLLPKVGWGWSIRILGFVILVFCAISIAFCKSRVPPRKGEETTWRDTLPDWRIFMDGTGAMAGTTAGVLLTDLAYFIPVTYAPSYYIARQHLPDQEALTGSAAFGFQLLAILNAASCVGRAVAGHLADRFGRYNTMIVSLALCTVSVLVFWLTDILVPDLPNSALLVVFVLLFGFVSGSNVSLTPICLGQLCETQEYGRYYASCFTVVAFGVLISIPVAGGLLDAVEATGKKQYWGAALFTGLSYVASFLCFLWVRIKMKGWNWRTKW</sequence>
<accession>A0A3M7M8S4</accession>
<dbReference type="InterPro" id="IPR050327">
    <property type="entry name" value="Proton-linked_MCT"/>
</dbReference>
<dbReference type="OrthoDB" id="410267at2759"/>
<feature type="transmembrane region" description="Helical" evidence="4">
    <location>
        <begin position="364"/>
        <end position="383"/>
    </location>
</feature>
<dbReference type="GO" id="GO:0022857">
    <property type="term" value="F:transmembrane transporter activity"/>
    <property type="evidence" value="ECO:0007669"/>
    <property type="project" value="InterPro"/>
</dbReference>
<reference evidence="6 7" key="1">
    <citation type="journal article" date="2014" name="PLoS ONE">
        <title>De novo Genome Assembly of the Fungal Plant Pathogen Pyrenophora semeniperda.</title>
        <authorList>
            <person name="Soliai M.M."/>
            <person name="Meyer S.E."/>
            <person name="Udall J.A."/>
            <person name="Elzinga D.E."/>
            <person name="Hermansen R.A."/>
            <person name="Bodily P.M."/>
            <person name="Hart A.A."/>
            <person name="Coleman C.E."/>
        </authorList>
    </citation>
    <scope>NUCLEOTIDE SEQUENCE [LARGE SCALE GENOMIC DNA]</scope>
    <source>
        <strain evidence="6 7">CCB06</strain>
        <tissue evidence="6">Mycelium</tissue>
    </source>
</reference>
<feature type="transmembrane region" description="Helical" evidence="4">
    <location>
        <begin position="395"/>
        <end position="419"/>
    </location>
</feature>
<evidence type="ECO:0000256" key="2">
    <source>
        <dbReference type="ARBA" id="ARBA00006727"/>
    </source>
</evidence>
<organism evidence="6 7">
    <name type="scientific">Pyrenophora seminiperda CCB06</name>
    <dbReference type="NCBI Taxonomy" id="1302712"/>
    <lineage>
        <taxon>Eukaryota</taxon>
        <taxon>Fungi</taxon>
        <taxon>Dikarya</taxon>
        <taxon>Ascomycota</taxon>
        <taxon>Pezizomycotina</taxon>
        <taxon>Dothideomycetes</taxon>
        <taxon>Pleosporomycetidae</taxon>
        <taxon>Pleosporales</taxon>
        <taxon>Pleosporineae</taxon>
        <taxon>Pleosporaceae</taxon>
        <taxon>Pyrenophora</taxon>
    </lineage>
</organism>
<dbReference type="EMBL" id="KE747825">
    <property type="protein sequence ID" value="RMZ70921.1"/>
    <property type="molecule type" value="Genomic_DNA"/>
</dbReference>
<evidence type="ECO:0000313" key="7">
    <source>
        <dbReference type="Proteomes" id="UP000265663"/>
    </source>
</evidence>
<feature type="domain" description="Major facilitator superfamily (MFS) profile" evidence="5">
    <location>
        <begin position="66"/>
        <end position="491"/>
    </location>
</feature>
<dbReference type="InterPro" id="IPR020846">
    <property type="entry name" value="MFS_dom"/>
</dbReference>
<feature type="transmembrane region" description="Helical" evidence="4">
    <location>
        <begin position="210"/>
        <end position="229"/>
    </location>
</feature>
<dbReference type="AlphaFoldDB" id="A0A3M7M8S4"/>
<dbReference type="Pfam" id="PF07690">
    <property type="entry name" value="MFS_1"/>
    <property type="match status" value="1"/>
</dbReference>
<feature type="transmembrane region" description="Helical" evidence="4">
    <location>
        <begin position="177"/>
        <end position="198"/>
    </location>
</feature>
<feature type="transmembrane region" description="Helical" evidence="4">
    <location>
        <begin position="64"/>
        <end position="84"/>
    </location>
</feature>
<dbReference type="InterPro" id="IPR011701">
    <property type="entry name" value="MFS"/>
</dbReference>
<protein>
    <submittedName>
        <fullName evidence="6">Monocarboxylate transporter</fullName>
    </submittedName>
</protein>
<dbReference type="Proteomes" id="UP000265663">
    <property type="component" value="Unassembled WGS sequence"/>
</dbReference>
<name>A0A3M7M8S4_9PLEO</name>
<feature type="transmembrane region" description="Helical" evidence="4">
    <location>
        <begin position="135"/>
        <end position="157"/>
    </location>
</feature>
<evidence type="ECO:0000256" key="3">
    <source>
        <dbReference type="SAM" id="MobiDB-lite"/>
    </source>
</evidence>
<feature type="transmembrane region" description="Helical" evidence="4">
    <location>
        <begin position="241"/>
        <end position="261"/>
    </location>
</feature>
<dbReference type="PANTHER" id="PTHR11360">
    <property type="entry name" value="MONOCARBOXYLATE TRANSPORTER"/>
    <property type="match status" value="1"/>
</dbReference>
<evidence type="ECO:0000313" key="6">
    <source>
        <dbReference type="EMBL" id="RMZ70921.1"/>
    </source>
</evidence>
<feature type="transmembrane region" description="Helical" evidence="4">
    <location>
        <begin position="431"/>
        <end position="453"/>
    </location>
</feature>
<dbReference type="InterPro" id="IPR036259">
    <property type="entry name" value="MFS_trans_sf"/>
</dbReference>
<evidence type="ECO:0000256" key="1">
    <source>
        <dbReference type="ARBA" id="ARBA00004141"/>
    </source>
</evidence>
<comment type="subcellular location">
    <subcellularLocation>
        <location evidence="1">Membrane</location>
        <topology evidence="1">Multi-pass membrane protein</topology>
    </subcellularLocation>
</comment>
<gene>
    <name evidence="6" type="ORF">GMOD_00008582</name>
</gene>
<feature type="transmembrane region" description="Helical" evidence="4">
    <location>
        <begin position="465"/>
        <end position="486"/>
    </location>
</feature>
<proteinExistence type="inferred from homology"/>
<dbReference type="PROSITE" id="PS50850">
    <property type="entry name" value="MFS"/>
    <property type="match status" value="1"/>
</dbReference>
<keyword evidence="4" id="KW-0812">Transmembrane</keyword>
<dbReference type="Gene3D" id="1.20.1250.20">
    <property type="entry name" value="MFS general substrate transporter like domains"/>
    <property type="match status" value="2"/>
</dbReference>
<keyword evidence="7" id="KW-1185">Reference proteome</keyword>
<evidence type="ECO:0000256" key="4">
    <source>
        <dbReference type="SAM" id="Phobius"/>
    </source>
</evidence>
<feature type="region of interest" description="Disordered" evidence="3">
    <location>
        <begin position="1"/>
        <end position="32"/>
    </location>
</feature>
<feature type="transmembrane region" description="Helical" evidence="4">
    <location>
        <begin position="328"/>
        <end position="352"/>
    </location>
</feature>
<keyword evidence="4" id="KW-1133">Transmembrane helix</keyword>
<keyword evidence="4" id="KW-0472">Membrane</keyword>
<feature type="compositionally biased region" description="Basic and acidic residues" evidence="3">
    <location>
        <begin position="19"/>
        <end position="32"/>
    </location>
</feature>
<evidence type="ECO:0000259" key="5">
    <source>
        <dbReference type="PROSITE" id="PS50850"/>
    </source>
</evidence>
<dbReference type="PANTHER" id="PTHR11360:SF177">
    <property type="entry name" value="RIBOFLAVIN TRANSPORTER MCH5"/>
    <property type="match status" value="1"/>
</dbReference>
<feature type="transmembrane region" description="Helical" evidence="4">
    <location>
        <begin position="104"/>
        <end position="123"/>
    </location>
</feature>
<feature type="transmembrane region" description="Helical" evidence="4">
    <location>
        <begin position="282"/>
        <end position="308"/>
    </location>
</feature>
<comment type="similarity">
    <text evidence="2">Belongs to the major facilitator superfamily. Monocarboxylate porter (TC 2.A.1.13) family.</text>
</comment>
<feature type="compositionally biased region" description="Polar residues" evidence="3">
    <location>
        <begin position="1"/>
        <end position="18"/>
    </location>
</feature>